<dbReference type="OrthoDB" id="6129494at2759"/>
<evidence type="ECO:0000313" key="5">
    <source>
        <dbReference type="Proteomes" id="UP001152320"/>
    </source>
</evidence>
<dbReference type="Pfam" id="PF14214">
    <property type="entry name" value="Helitron_like_N"/>
    <property type="match status" value="1"/>
</dbReference>
<feature type="compositionally biased region" description="Acidic residues" evidence="1">
    <location>
        <begin position="321"/>
        <end position="334"/>
    </location>
</feature>
<dbReference type="PANTHER" id="PTHR47642">
    <property type="entry name" value="ATP-DEPENDENT DNA HELICASE"/>
    <property type="match status" value="1"/>
</dbReference>
<dbReference type="InterPro" id="IPR025476">
    <property type="entry name" value="Helitron_helicase-like"/>
</dbReference>
<name>A0A9Q1B9C2_HOLLE</name>
<feature type="compositionally biased region" description="Polar residues" evidence="1">
    <location>
        <begin position="311"/>
        <end position="320"/>
    </location>
</feature>
<evidence type="ECO:0000256" key="1">
    <source>
        <dbReference type="SAM" id="MobiDB-lite"/>
    </source>
</evidence>
<dbReference type="InterPro" id="IPR051055">
    <property type="entry name" value="PIF1_helicase"/>
</dbReference>
<evidence type="ECO:0000313" key="4">
    <source>
        <dbReference type="EMBL" id="KAJ8017840.1"/>
    </source>
</evidence>
<organism evidence="4 5">
    <name type="scientific">Holothuria leucospilota</name>
    <name type="common">Black long sea cucumber</name>
    <name type="synonym">Mertensiothuria leucospilota</name>
    <dbReference type="NCBI Taxonomy" id="206669"/>
    <lineage>
        <taxon>Eukaryota</taxon>
        <taxon>Metazoa</taxon>
        <taxon>Echinodermata</taxon>
        <taxon>Eleutherozoa</taxon>
        <taxon>Echinozoa</taxon>
        <taxon>Holothuroidea</taxon>
        <taxon>Aspidochirotacea</taxon>
        <taxon>Aspidochirotida</taxon>
        <taxon>Holothuriidae</taxon>
        <taxon>Holothuria</taxon>
    </lineage>
</organism>
<feature type="domain" description="Helitron helicase-like" evidence="2">
    <location>
        <begin position="426"/>
        <end position="609"/>
    </location>
</feature>
<dbReference type="AlphaFoldDB" id="A0A9Q1B9C2"/>
<evidence type="ECO:0000259" key="3">
    <source>
        <dbReference type="Pfam" id="PF20209"/>
    </source>
</evidence>
<feature type="region of interest" description="Disordered" evidence="1">
    <location>
        <begin position="925"/>
        <end position="952"/>
    </location>
</feature>
<dbReference type="Pfam" id="PF20209">
    <property type="entry name" value="DUF6570"/>
    <property type="match status" value="1"/>
</dbReference>
<keyword evidence="5" id="KW-1185">Reference proteome</keyword>
<feature type="region of interest" description="Disordered" evidence="1">
    <location>
        <begin position="311"/>
        <end position="334"/>
    </location>
</feature>
<feature type="region of interest" description="Disordered" evidence="1">
    <location>
        <begin position="1047"/>
        <end position="1089"/>
    </location>
</feature>
<dbReference type="InterPro" id="IPR046700">
    <property type="entry name" value="DUF6570"/>
</dbReference>
<feature type="compositionally biased region" description="Basic and acidic residues" evidence="1">
    <location>
        <begin position="1062"/>
        <end position="1079"/>
    </location>
</feature>
<accession>A0A9Q1B9C2</accession>
<evidence type="ECO:0000259" key="2">
    <source>
        <dbReference type="Pfam" id="PF14214"/>
    </source>
</evidence>
<sequence>MKTIRQNVTYLRKESEVNARRMHKIRSKEMYRDRERHVNKTYMQSLRAARVFDQREKLLNQQRMQQLRRNRQYTQKESVARSANLASRHTSSFELLQKQFWQTISVGPEYICCMCDQLWYKQSVVSAESLKTEHSSNLSSPESKQWVCRTCNQYIHSGKIPPLSKANNTTMPSIPPELHLHSLEERLVALRTPFMQIRELPRGRQMSMKGNVVNVPADVTNTVKMLPKRMDESHTIPVKFKRKLSYNHSVVSQNVRPKKVFDAANWLVTNSQLYKEEGVTLLQTWPDTLQTMEQDWREFVDIDGIDSTSITNEQQQQNELTDAETEMEPDSDDEWTEVINEDSQPSGSLDTMLTPEFTTEGSLAHCFAPSEGNHPLGLFQDKYCEELAFPTLFCGQPRNKNNVKVHYSEVCKWELRHKDRRFAKCVPNIFFKAKKLQINQIQQKVTLSLRKKKLEGKKLTAKDFKDIQRVQEILSLDEGFRVFRTLRGSPPYWENAKKELFAMIRQLGIPTWFMSFSAAETQWVHLLKILGRTLQNKEFTDSDILNMTWQEKSDLIQSDPVTCSRHFDYSVHRFISDVMQSSYHPVGHIIDYFYRVEFQQRGSPHIHMLAWIKDAPQYGSATNEQVVSFVDKYVLCNKPPSSVNNSVKLQSHSHAKTCRKKRQGVCRFGFPLPPVPRTMILTPASDSNQENGNESIPVLYKRIKEYLDGLKLADDVTTTFEEMLQILDMTEDQYVHAIRWSLTADKLFLKRSPSEIRVNAYNKPLLETWKANMDIQYVLDPYACAMYIVSYISKGQRGMSNLMQRATKEARDGNHDIKQRVRHIGNKFLNHVELSAQEAVYLVLQMSLRKATRQFVFINTSPPEDRTVLLKPLKFIQELPDDSTHVECMGLIKKYAARPKVLENYCLADFAAWFDVSTSKSKSIGTQDADEIENEDDPLTEESATEHSIESENEHATCYTVGALTFKKRNKAKIIRYVRFNEGKDPEKYYREQLMLFVPWRYETDILSSFTSYQDRYNSLEMTIKEKEAEYNHNSDALDSALESLENTHEELHSDIAPNSEHANEQDRLEKQKTAKEDGPQGVYDIGQRHWHNSEQCEYRRVT</sequence>
<feature type="domain" description="DUF6570" evidence="3">
    <location>
        <begin position="158"/>
        <end position="276"/>
    </location>
</feature>
<gene>
    <name evidence="4" type="ORF">HOLleu_44503</name>
</gene>
<protein>
    <recommendedName>
        <fullName evidence="6">ATP-dependent DNA helicase</fullName>
    </recommendedName>
</protein>
<proteinExistence type="predicted"/>
<dbReference type="EMBL" id="JAIZAY010000939">
    <property type="protein sequence ID" value="KAJ8017840.1"/>
    <property type="molecule type" value="Genomic_DNA"/>
</dbReference>
<evidence type="ECO:0008006" key="6">
    <source>
        <dbReference type="Google" id="ProtNLM"/>
    </source>
</evidence>
<dbReference type="Proteomes" id="UP001152320">
    <property type="component" value="Unassembled WGS sequence"/>
</dbReference>
<comment type="caution">
    <text evidence="4">The sequence shown here is derived from an EMBL/GenBank/DDBJ whole genome shotgun (WGS) entry which is preliminary data.</text>
</comment>
<reference evidence="4" key="1">
    <citation type="submission" date="2021-10" db="EMBL/GenBank/DDBJ databases">
        <title>Tropical sea cucumber genome reveals ecological adaptation and Cuvierian tubules defense mechanism.</title>
        <authorList>
            <person name="Chen T."/>
        </authorList>
    </citation>
    <scope>NUCLEOTIDE SEQUENCE</scope>
    <source>
        <strain evidence="4">Nanhai2018</strain>
        <tissue evidence="4">Muscle</tissue>
    </source>
</reference>
<feature type="compositionally biased region" description="Acidic residues" evidence="1">
    <location>
        <begin position="928"/>
        <end position="940"/>
    </location>
</feature>
<dbReference type="PANTHER" id="PTHR47642:SF5">
    <property type="entry name" value="ATP-DEPENDENT DNA HELICASE"/>
    <property type="match status" value="1"/>
</dbReference>